<dbReference type="EMBL" id="KE145373">
    <property type="protein sequence ID" value="EPE24652.1"/>
    <property type="molecule type" value="Genomic_DNA"/>
</dbReference>
<proteinExistence type="predicted"/>
<name>S3CDQ5_GLAL2</name>
<dbReference type="RefSeq" id="XP_008088740.1">
    <property type="nucleotide sequence ID" value="XM_008090549.1"/>
</dbReference>
<dbReference type="GeneID" id="19467553"/>
<reference evidence="1 2" key="1">
    <citation type="journal article" date="2013" name="BMC Genomics">
        <title>Genomics-driven discovery of the pneumocandin biosynthetic gene cluster in the fungus Glarea lozoyensis.</title>
        <authorList>
            <person name="Chen L."/>
            <person name="Yue Q."/>
            <person name="Zhang X."/>
            <person name="Xiang M."/>
            <person name="Wang C."/>
            <person name="Li S."/>
            <person name="Che Y."/>
            <person name="Ortiz-Lopez F.J."/>
            <person name="Bills G.F."/>
            <person name="Liu X."/>
            <person name="An Z."/>
        </authorList>
    </citation>
    <scope>NUCLEOTIDE SEQUENCE [LARGE SCALE GENOMIC DNA]</scope>
    <source>
        <strain evidence="2">ATCC 20868 / MF5171</strain>
    </source>
</reference>
<dbReference type="Proteomes" id="UP000016922">
    <property type="component" value="Unassembled WGS sequence"/>
</dbReference>
<organism evidence="1 2">
    <name type="scientific">Glarea lozoyensis (strain ATCC 20868 / MF5171)</name>
    <dbReference type="NCBI Taxonomy" id="1116229"/>
    <lineage>
        <taxon>Eukaryota</taxon>
        <taxon>Fungi</taxon>
        <taxon>Dikarya</taxon>
        <taxon>Ascomycota</taxon>
        <taxon>Pezizomycotina</taxon>
        <taxon>Leotiomycetes</taxon>
        <taxon>Helotiales</taxon>
        <taxon>Helotiaceae</taxon>
        <taxon>Glarea</taxon>
    </lineage>
</organism>
<dbReference type="KEGG" id="glz:GLAREA_08505"/>
<dbReference type="HOGENOM" id="CLU_1094374_0_0_1"/>
<protein>
    <submittedName>
        <fullName evidence="1">Uncharacterized protein</fullName>
    </submittedName>
</protein>
<evidence type="ECO:0000313" key="2">
    <source>
        <dbReference type="Proteomes" id="UP000016922"/>
    </source>
</evidence>
<evidence type="ECO:0000313" key="1">
    <source>
        <dbReference type="EMBL" id="EPE24652.1"/>
    </source>
</evidence>
<accession>S3CDQ5</accession>
<keyword evidence="2" id="KW-1185">Reference proteome</keyword>
<gene>
    <name evidence="1" type="ORF">GLAREA_08505</name>
</gene>
<dbReference type="AlphaFoldDB" id="S3CDQ5"/>
<sequence length="254" mass="28620">MARKIVCRTICTTTFAEGGNTATHVFNRTQIQDCYNSLTALEATQSSRTEGSHGYEKILGRLNPNSLIYLNFDIDMLALNPYQTTIWYDHPGEKCTNWSLGYDPKLAVAALDECLEEGSNLGRLQSLAIGDYHPHMIEHWRESTPNFQVCIGKGLHNLRELTFVISSPMPLARISQACFDTELQEKFARDVVSMFEKEKLSNPSCKIPLVSVVRHDDPRAPYFDDVLKEAEASREANQRRFLAAEANSDNSVIT</sequence>